<evidence type="ECO:0000313" key="2">
    <source>
        <dbReference type="EMBL" id="KAJ1175839.1"/>
    </source>
</evidence>
<evidence type="ECO:0000313" key="3">
    <source>
        <dbReference type="Proteomes" id="UP001066276"/>
    </source>
</evidence>
<dbReference type="EMBL" id="JANPWB010000006">
    <property type="protein sequence ID" value="KAJ1175839.1"/>
    <property type="molecule type" value="Genomic_DNA"/>
</dbReference>
<proteinExistence type="predicted"/>
<name>A0AAV7TIU0_PLEWA</name>
<feature type="region of interest" description="Disordered" evidence="1">
    <location>
        <begin position="1"/>
        <end position="51"/>
    </location>
</feature>
<protein>
    <submittedName>
        <fullName evidence="2">Uncharacterized protein</fullName>
    </submittedName>
</protein>
<gene>
    <name evidence="2" type="ORF">NDU88_001124</name>
</gene>
<dbReference type="AlphaFoldDB" id="A0AAV7TIU0"/>
<evidence type="ECO:0000256" key="1">
    <source>
        <dbReference type="SAM" id="MobiDB-lite"/>
    </source>
</evidence>
<accession>A0AAV7TIU0</accession>
<dbReference type="Proteomes" id="UP001066276">
    <property type="component" value="Chromosome 3_2"/>
</dbReference>
<reference evidence="2" key="1">
    <citation type="journal article" date="2022" name="bioRxiv">
        <title>Sequencing and chromosome-scale assembly of the giantPleurodeles waltlgenome.</title>
        <authorList>
            <person name="Brown T."/>
            <person name="Elewa A."/>
            <person name="Iarovenko S."/>
            <person name="Subramanian E."/>
            <person name="Araus A.J."/>
            <person name="Petzold A."/>
            <person name="Susuki M."/>
            <person name="Suzuki K.-i.T."/>
            <person name="Hayashi T."/>
            <person name="Toyoda A."/>
            <person name="Oliveira C."/>
            <person name="Osipova E."/>
            <person name="Leigh N.D."/>
            <person name="Simon A."/>
            <person name="Yun M.H."/>
        </authorList>
    </citation>
    <scope>NUCLEOTIDE SEQUENCE</scope>
    <source>
        <strain evidence="2">20211129_DDA</strain>
        <tissue evidence="2">Liver</tissue>
    </source>
</reference>
<organism evidence="2 3">
    <name type="scientific">Pleurodeles waltl</name>
    <name type="common">Iberian ribbed newt</name>
    <dbReference type="NCBI Taxonomy" id="8319"/>
    <lineage>
        <taxon>Eukaryota</taxon>
        <taxon>Metazoa</taxon>
        <taxon>Chordata</taxon>
        <taxon>Craniata</taxon>
        <taxon>Vertebrata</taxon>
        <taxon>Euteleostomi</taxon>
        <taxon>Amphibia</taxon>
        <taxon>Batrachia</taxon>
        <taxon>Caudata</taxon>
        <taxon>Salamandroidea</taxon>
        <taxon>Salamandridae</taxon>
        <taxon>Pleurodelinae</taxon>
        <taxon>Pleurodeles</taxon>
    </lineage>
</organism>
<keyword evidence="3" id="KW-1185">Reference proteome</keyword>
<feature type="compositionally biased region" description="Basic and acidic residues" evidence="1">
    <location>
        <begin position="29"/>
        <end position="44"/>
    </location>
</feature>
<sequence>MRAPRTAASQTATREQDEDSSTSKGRAFQPEKKAKGSTKQRGEENSTACHVPGGTWLEQVRARIWVISTYWLEVNEIIGLRNTEKEKKQRDKRYRIYLGDKQGEYL</sequence>
<comment type="caution">
    <text evidence="2">The sequence shown here is derived from an EMBL/GenBank/DDBJ whole genome shotgun (WGS) entry which is preliminary data.</text>
</comment>